<comment type="caution">
    <text evidence="4">The sequence shown here is derived from an EMBL/GenBank/DDBJ whole genome shotgun (WGS) entry which is preliminary data.</text>
</comment>
<dbReference type="Gene3D" id="3.40.30.10">
    <property type="entry name" value="Glutaredoxin"/>
    <property type="match status" value="1"/>
</dbReference>
<name>A0A941EXR0_9BACT</name>
<dbReference type="InterPro" id="IPR024705">
    <property type="entry name" value="Ssp411"/>
</dbReference>
<proteinExistence type="predicted"/>
<dbReference type="InterPro" id="IPR036249">
    <property type="entry name" value="Thioredoxin-like_sf"/>
</dbReference>
<gene>
    <name evidence="4" type="ORF">KDU71_00165</name>
</gene>
<sequence length="386" mass="44685">MNSCNLKFPHWALFALLLMGFITSSHQLIASTDGGISFFSGSWQETLDKAKAEDKAIFMDCYTAWCGPCKKLAKEVFPDEELGAYFNEHFISIKVDMEKGEGIALKEQLKVSAFPTMLFLNADGEEMHRVVGYRTPNKLIEEAKKMQSNKGFGYYQKRYNEGDREEQFIEEYLQVLKAANKKDELNDVAAEVLLDQKPQLWLQDKNWQLINDYIIDADSEIIRYVFDNQNRFVAIHGELAVDRKINTVYSRGAGLFTSKEGDKMVLDEDGYQNYIAQLKEMGLPQWEKIKKDTDLRYSLMLEQWDVHVKLVNEKIENMGDKLHPSIIWNYAMRIDQRCNDATTRAEAARWCQLAIDRTNSEQAKKSYTSTLEQLKQPKQNKQTTLQ</sequence>
<evidence type="ECO:0000256" key="2">
    <source>
        <dbReference type="SAM" id="SignalP"/>
    </source>
</evidence>
<dbReference type="EMBL" id="JAGTAR010000001">
    <property type="protein sequence ID" value="MBR8533958.1"/>
    <property type="molecule type" value="Genomic_DNA"/>
</dbReference>
<dbReference type="SUPFAM" id="SSF52833">
    <property type="entry name" value="Thioredoxin-like"/>
    <property type="match status" value="1"/>
</dbReference>
<feature type="signal peptide" evidence="2">
    <location>
        <begin position="1"/>
        <end position="30"/>
    </location>
</feature>
<evidence type="ECO:0000313" key="4">
    <source>
        <dbReference type="EMBL" id="MBR8533958.1"/>
    </source>
</evidence>
<dbReference type="AlphaFoldDB" id="A0A941EXR0"/>
<feature type="domain" description="Thioredoxin" evidence="3">
    <location>
        <begin position="17"/>
        <end position="148"/>
    </location>
</feature>
<dbReference type="RefSeq" id="WP_212187867.1">
    <property type="nucleotide sequence ID" value="NZ_JAGTAR010000001.1"/>
</dbReference>
<dbReference type="Pfam" id="PF13098">
    <property type="entry name" value="Thioredoxin_2"/>
    <property type="match status" value="1"/>
</dbReference>
<organism evidence="4 5">
    <name type="scientific">Carboxylicivirga sediminis</name>
    <dbReference type="NCBI Taxonomy" id="2006564"/>
    <lineage>
        <taxon>Bacteria</taxon>
        <taxon>Pseudomonadati</taxon>
        <taxon>Bacteroidota</taxon>
        <taxon>Bacteroidia</taxon>
        <taxon>Marinilabiliales</taxon>
        <taxon>Marinilabiliaceae</taxon>
        <taxon>Carboxylicivirga</taxon>
    </lineage>
</organism>
<dbReference type="InterPro" id="IPR012336">
    <property type="entry name" value="Thioredoxin-like_fold"/>
</dbReference>
<feature type="chain" id="PRO_5038012602" evidence="2">
    <location>
        <begin position="31"/>
        <end position="386"/>
    </location>
</feature>
<protein>
    <submittedName>
        <fullName evidence="4">DUF255 domain-containing protein</fullName>
    </submittedName>
</protein>
<evidence type="ECO:0000313" key="5">
    <source>
        <dbReference type="Proteomes" id="UP000679220"/>
    </source>
</evidence>
<keyword evidence="2" id="KW-0732">Signal</keyword>
<accession>A0A941EXR0</accession>
<dbReference type="InterPro" id="IPR017937">
    <property type="entry name" value="Thioredoxin_CS"/>
</dbReference>
<reference evidence="4" key="1">
    <citation type="journal article" date="2018" name="Int. J. Syst. Evol. Microbiol.">
        <title>Carboxylicivirga sediminis sp. nov., isolated from coastal sediment.</title>
        <authorList>
            <person name="Wang F.Q."/>
            <person name="Ren L.H."/>
            <person name="Zou R.J."/>
            <person name="Sun Y.Z."/>
            <person name="Liu X.J."/>
            <person name="Jiang F."/>
            <person name="Liu L.J."/>
        </authorList>
    </citation>
    <scope>NUCLEOTIDE SEQUENCE</scope>
    <source>
        <strain evidence="4">JR1</strain>
    </source>
</reference>
<keyword evidence="1" id="KW-0676">Redox-active center</keyword>
<dbReference type="PANTHER" id="PTHR42899">
    <property type="entry name" value="SPERMATOGENESIS-ASSOCIATED PROTEIN 20"/>
    <property type="match status" value="1"/>
</dbReference>
<keyword evidence="5" id="KW-1185">Reference proteome</keyword>
<evidence type="ECO:0000259" key="3">
    <source>
        <dbReference type="PROSITE" id="PS51352"/>
    </source>
</evidence>
<evidence type="ECO:0000256" key="1">
    <source>
        <dbReference type="ARBA" id="ARBA00023284"/>
    </source>
</evidence>
<dbReference type="InterPro" id="IPR013766">
    <property type="entry name" value="Thioredoxin_domain"/>
</dbReference>
<dbReference type="PROSITE" id="PS00194">
    <property type="entry name" value="THIOREDOXIN_1"/>
    <property type="match status" value="1"/>
</dbReference>
<dbReference type="PANTHER" id="PTHR42899:SF1">
    <property type="entry name" value="SPERMATOGENESIS-ASSOCIATED PROTEIN 20"/>
    <property type="match status" value="1"/>
</dbReference>
<dbReference type="PROSITE" id="PS51352">
    <property type="entry name" value="THIOREDOXIN_2"/>
    <property type="match status" value="1"/>
</dbReference>
<reference evidence="4" key="2">
    <citation type="submission" date="2021-04" db="EMBL/GenBank/DDBJ databases">
        <authorList>
            <person name="Zhang T."/>
            <person name="Zhang Y."/>
            <person name="Lu D."/>
            <person name="Zuo D."/>
            <person name="Du Z."/>
        </authorList>
    </citation>
    <scope>NUCLEOTIDE SEQUENCE</scope>
    <source>
        <strain evidence="4">JR1</strain>
    </source>
</reference>
<dbReference type="Proteomes" id="UP000679220">
    <property type="component" value="Unassembled WGS sequence"/>
</dbReference>